<evidence type="ECO:0000313" key="3">
    <source>
        <dbReference type="Proteomes" id="UP000541444"/>
    </source>
</evidence>
<accession>A0A7J7NIA2</accession>
<sequence>MAVSGSAYADVIEIPVYVMGTSSSLVRRPRMKKTVPPSEPTAPVQLPPVGTEGVVVDVNMASLLKKQKKESGKDIRASSKGVNLKAMEQEALNLATHDPIRLDTQIRSSISRLSVAWKSAAKMLKLAAANHVKLVRQHDAEKAALEDVDFALAGKYGEIAFPRDNASLVAEQTPTPQEIVHLREKMNEMKKALNRARDFINRTQQNSEKRVTLLEARLLDTQQCLQVSQSRLKKKIMPKWGKRAADTDHERQMADVIAFYGAELERVKNKFRRYISSCGKDVEVENDKVENKWFAKRDEGGGALTSKPRAEDSEEEEVEDLLPHTRHKTRPQEVEGKENDNVAALSALNKKLSAKLQQCSLAVERKTLLNLKMESKMLELQSRLNVVTVELPCKDAKILTANNESEQ</sequence>
<gene>
    <name evidence="2" type="ORF">GIB67_020144</name>
</gene>
<name>A0A7J7NIA2_9MAGN</name>
<evidence type="ECO:0000313" key="2">
    <source>
        <dbReference type="EMBL" id="KAF6166915.1"/>
    </source>
</evidence>
<comment type="caution">
    <text evidence="2">The sequence shown here is derived from an EMBL/GenBank/DDBJ whole genome shotgun (WGS) entry which is preliminary data.</text>
</comment>
<proteinExistence type="predicted"/>
<dbReference type="EMBL" id="JACGCM010000769">
    <property type="protein sequence ID" value="KAF6166915.1"/>
    <property type="molecule type" value="Genomic_DNA"/>
</dbReference>
<dbReference type="AlphaFoldDB" id="A0A7J7NIA2"/>
<keyword evidence="3" id="KW-1185">Reference proteome</keyword>
<evidence type="ECO:0000256" key="1">
    <source>
        <dbReference type="SAM" id="MobiDB-lite"/>
    </source>
</evidence>
<organism evidence="2 3">
    <name type="scientific">Kingdonia uniflora</name>
    <dbReference type="NCBI Taxonomy" id="39325"/>
    <lineage>
        <taxon>Eukaryota</taxon>
        <taxon>Viridiplantae</taxon>
        <taxon>Streptophyta</taxon>
        <taxon>Embryophyta</taxon>
        <taxon>Tracheophyta</taxon>
        <taxon>Spermatophyta</taxon>
        <taxon>Magnoliopsida</taxon>
        <taxon>Ranunculales</taxon>
        <taxon>Circaeasteraceae</taxon>
        <taxon>Kingdonia</taxon>
    </lineage>
</organism>
<feature type="region of interest" description="Disordered" evidence="1">
    <location>
        <begin position="300"/>
        <end position="321"/>
    </location>
</feature>
<reference evidence="2 3" key="1">
    <citation type="journal article" date="2020" name="IScience">
        <title>Genome Sequencing of the Endangered Kingdonia uniflora (Circaeasteraceae, Ranunculales) Reveals Potential Mechanisms of Evolutionary Specialization.</title>
        <authorList>
            <person name="Sun Y."/>
            <person name="Deng T."/>
            <person name="Zhang A."/>
            <person name="Moore M.J."/>
            <person name="Landis J.B."/>
            <person name="Lin N."/>
            <person name="Zhang H."/>
            <person name="Zhang X."/>
            <person name="Huang J."/>
            <person name="Zhang X."/>
            <person name="Sun H."/>
            <person name="Wang H."/>
        </authorList>
    </citation>
    <scope>NUCLEOTIDE SEQUENCE [LARGE SCALE GENOMIC DNA]</scope>
    <source>
        <strain evidence="2">TB1705</strain>
        <tissue evidence="2">Leaf</tissue>
    </source>
</reference>
<protein>
    <submittedName>
        <fullName evidence="2">Uncharacterized protein</fullName>
    </submittedName>
</protein>
<dbReference type="Proteomes" id="UP000541444">
    <property type="component" value="Unassembled WGS sequence"/>
</dbReference>